<dbReference type="GO" id="GO:0003677">
    <property type="term" value="F:DNA binding"/>
    <property type="evidence" value="ECO:0007669"/>
    <property type="project" value="UniProtKB-KW"/>
</dbReference>
<dbReference type="PANTHER" id="PTHR44688:SF16">
    <property type="entry name" value="DNA-BINDING TRANSCRIPTIONAL ACTIVATOR DEVR_DOSR"/>
    <property type="match status" value="1"/>
</dbReference>
<keyword evidence="3" id="KW-0804">Transcription</keyword>
<name>A0A7C8BQC0_9ACTN</name>
<feature type="transmembrane region" description="Helical" evidence="4">
    <location>
        <begin position="375"/>
        <end position="396"/>
    </location>
</feature>
<feature type="transmembrane region" description="Helical" evidence="4">
    <location>
        <begin position="21"/>
        <end position="45"/>
    </location>
</feature>
<feature type="transmembrane region" description="Helical" evidence="4">
    <location>
        <begin position="179"/>
        <end position="196"/>
    </location>
</feature>
<feature type="transmembrane region" description="Helical" evidence="4">
    <location>
        <begin position="155"/>
        <end position="173"/>
    </location>
</feature>
<evidence type="ECO:0000256" key="1">
    <source>
        <dbReference type="ARBA" id="ARBA00023015"/>
    </source>
</evidence>
<evidence type="ECO:0000256" key="4">
    <source>
        <dbReference type="SAM" id="Phobius"/>
    </source>
</evidence>
<accession>A0A7C8BQC0</accession>
<dbReference type="GO" id="GO:0006355">
    <property type="term" value="P:regulation of DNA-templated transcription"/>
    <property type="evidence" value="ECO:0007669"/>
    <property type="project" value="InterPro"/>
</dbReference>
<keyword evidence="4" id="KW-0472">Membrane</keyword>
<feature type="transmembrane region" description="Helical" evidence="4">
    <location>
        <begin position="257"/>
        <end position="276"/>
    </location>
</feature>
<comment type="caution">
    <text evidence="6">The sequence shown here is derived from an EMBL/GenBank/DDBJ whole genome shotgun (WGS) entry which is preliminary data.</text>
</comment>
<dbReference type="RefSeq" id="WP_151431281.1">
    <property type="nucleotide sequence ID" value="NZ_JANJZI010000001.1"/>
</dbReference>
<proteinExistence type="predicted"/>
<evidence type="ECO:0000313" key="7">
    <source>
        <dbReference type="Proteomes" id="UP000479639"/>
    </source>
</evidence>
<dbReference type="InterPro" id="IPR000792">
    <property type="entry name" value="Tscrpt_reg_LuxR_C"/>
</dbReference>
<keyword evidence="7" id="KW-1185">Reference proteome</keyword>
<feature type="transmembrane region" description="Helical" evidence="4">
    <location>
        <begin position="342"/>
        <end position="363"/>
    </location>
</feature>
<dbReference type="Gene3D" id="1.10.10.10">
    <property type="entry name" value="Winged helix-like DNA-binding domain superfamily/Winged helix DNA-binding domain"/>
    <property type="match status" value="1"/>
</dbReference>
<evidence type="ECO:0000259" key="5">
    <source>
        <dbReference type="PROSITE" id="PS50043"/>
    </source>
</evidence>
<dbReference type="PRINTS" id="PR00038">
    <property type="entry name" value="HTHLUXR"/>
</dbReference>
<evidence type="ECO:0000313" key="6">
    <source>
        <dbReference type="EMBL" id="KAB1643699.1"/>
    </source>
</evidence>
<dbReference type="PANTHER" id="PTHR44688">
    <property type="entry name" value="DNA-BINDING TRANSCRIPTIONAL ACTIVATOR DEVR_DOSR"/>
    <property type="match status" value="1"/>
</dbReference>
<feature type="transmembrane region" description="Helical" evidence="4">
    <location>
        <begin position="86"/>
        <end position="110"/>
    </location>
</feature>
<evidence type="ECO:0000256" key="2">
    <source>
        <dbReference type="ARBA" id="ARBA00023125"/>
    </source>
</evidence>
<feature type="transmembrane region" description="Helical" evidence="4">
    <location>
        <begin position="122"/>
        <end position="143"/>
    </location>
</feature>
<dbReference type="InterPro" id="IPR016032">
    <property type="entry name" value="Sig_transdc_resp-reg_C-effctor"/>
</dbReference>
<keyword evidence="1" id="KW-0805">Transcription regulation</keyword>
<dbReference type="EMBL" id="WAJS01000027">
    <property type="protein sequence ID" value="KAB1643699.1"/>
    <property type="molecule type" value="Genomic_DNA"/>
</dbReference>
<dbReference type="SUPFAM" id="SSF46894">
    <property type="entry name" value="C-terminal effector domain of the bipartite response regulators"/>
    <property type="match status" value="1"/>
</dbReference>
<keyword evidence="4" id="KW-0812">Transmembrane</keyword>
<feature type="transmembrane region" description="Helical" evidence="4">
    <location>
        <begin position="310"/>
        <end position="330"/>
    </location>
</feature>
<feature type="domain" description="HTH luxR-type" evidence="5">
    <location>
        <begin position="435"/>
        <end position="500"/>
    </location>
</feature>
<dbReference type="CDD" id="cd06170">
    <property type="entry name" value="LuxR_C_like"/>
    <property type="match status" value="1"/>
</dbReference>
<feature type="transmembrane region" description="Helical" evidence="4">
    <location>
        <begin position="285"/>
        <end position="304"/>
    </location>
</feature>
<feature type="transmembrane region" description="Helical" evidence="4">
    <location>
        <begin position="223"/>
        <end position="245"/>
    </location>
</feature>
<dbReference type="AlphaFoldDB" id="A0A7C8BQC0"/>
<gene>
    <name evidence="6" type="ORF">F8D48_08685</name>
</gene>
<keyword evidence="2" id="KW-0238">DNA-binding</keyword>
<protein>
    <submittedName>
        <fullName evidence="6">LuxR family transcriptional regulator</fullName>
    </submittedName>
</protein>
<dbReference type="PROSITE" id="PS50043">
    <property type="entry name" value="HTH_LUXR_2"/>
    <property type="match status" value="1"/>
</dbReference>
<feature type="transmembrane region" description="Helical" evidence="4">
    <location>
        <begin position="51"/>
        <end position="74"/>
    </location>
</feature>
<sequence length="508" mass="53189">MNRFKDTIADLSGRDGLLAAGYALYLAFSFVAFHSATLLSPAAAVGHGGGVLFSGCAMAGRIAAALLSATTVLLAATRGKCLRPRVVTWVLAGLCIAAALAAFLVLAMVFHLSDAVPPSLMLPWLALAGALLGAADLLATLLWARFSATLSLRTVYIYVTVANGASLVLYAVFTLVSAAAVLPLAALLFLVAVLCAKRVLDARAPEEDFGFQVSAFHGLVRDLWHPVLGTAILCFMGGLMLQISGQQDIPLGEFQQTSLWASAAAIACLLVPALVVRKPLSLSRVYSVALPLSAAGFLLLPLIWNAAGGIVNAFAQVGAMVAALILWCMLTDGARRTHTSPTLLFSLALIVTNAATLAGTLLGAAQAQNIRPGDVALTAVALVSVYLLLIAAIVLFRNREGGGAWNAPAPSGGESAPSIEVAPTPEEVLATRCAALAERYGLTPRERDIFPLLAQGHTMPAISERLFVSENTVKSHAKRIYQKLGIHARAELIDLVNRTGDEDAAREQ</sequence>
<dbReference type="Pfam" id="PF00196">
    <property type="entry name" value="GerE"/>
    <property type="match status" value="1"/>
</dbReference>
<reference evidence="6 7" key="1">
    <citation type="submission" date="2019-09" db="EMBL/GenBank/DDBJ databases">
        <title>Whole genome shotgun sequencing (WGS) of Ellagibacter isourolithinifaciens DSM 104140(T) and Adlercreutzia muris DSM 29508(T).</title>
        <authorList>
            <person name="Stoll D.A."/>
            <person name="Danylec N."/>
            <person name="Huch M."/>
        </authorList>
    </citation>
    <scope>NUCLEOTIDE SEQUENCE [LARGE SCALE GENOMIC DNA]</scope>
    <source>
        <strain evidence="6 7">DSM 29508</strain>
    </source>
</reference>
<evidence type="ECO:0000256" key="3">
    <source>
        <dbReference type="ARBA" id="ARBA00023163"/>
    </source>
</evidence>
<dbReference type="Proteomes" id="UP000479639">
    <property type="component" value="Unassembled WGS sequence"/>
</dbReference>
<dbReference type="InterPro" id="IPR036388">
    <property type="entry name" value="WH-like_DNA-bd_sf"/>
</dbReference>
<keyword evidence="4" id="KW-1133">Transmembrane helix</keyword>
<dbReference type="SMART" id="SM00421">
    <property type="entry name" value="HTH_LUXR"/>
    <property type="match status" value="1"/>
</dbReference>
<organism evidence="6 7">
    <name type="scientific">Adlercreutzia muris</name>
    <dbReference type="NCBI Taxonomy" id="1796610"/>
    <lineage>
        <taxon>Bacteria</taxon>
        <taxon>Bacillati</taxon>
        <taxon>Actinomycetota</taxon>
        <taxon>Coriobacteriia</taxon>
        <taxon>Eggerthellales</taxon>
        <taxon>Eggerthellaceae</taxon>
        <taxon>Adlercreutzia</taxon>
    </lineage>
</organism>